<feature type="domain" description="PDZ" evidence="10">
    <location>
        <begin position="63"/>
        <end position="149"/>
    </location>
</feature>
<evidence type="ECO:0000313" key="12">
    <source>
        <dbReference type="Proteomes" id="UP000887567"/>
    </source>
</evidence>
<dbReference type="InterPro" id="IPR029021">
    <property type="entry name" value="Prot-tyrosine_phosphatase-like"/>
</dbReference>
<feature type="compositionally biased region" description="Polar residues" evidence="7">
    <location>
        <begin position="556"/>
        <end position="577"/>
    </location>
</feature>
<reference evidence="11" key="1">
    <citation type="submission" date="2022-11" db="UniProtKB">
        <authorList>
            <consortium name="EnsemblMetazoa"/>
        </authorList>
    </citation>
    <scope>IDENTIFICATION</scope>
</reference>
<dbReference type="InterPro" id="IPR001478">
    <property type="entry name" value="PDZ"/>
</dbReference>
<feature type="domain" description="PDZ" evidence="10">
    <location>
        <begin position="429"/>
        <end position="515"/>
    </location>
</feature>
<evidence type="ECO:0000256" key="3">
    <source>
        <dbReference type="ARBA" id="ARBA00022801"/>
    </source>
</evidence>
<evidence type="ECO:0000256" key="1">
    <source>
        <dbReference type="ARBA" id="ARBA00004123"/>
    </source>
</evidence>
<dbReference type="GO" id="GO:0005634">
    <property type="term" value="C:nucleus"/>
    <property type="evidence" value="ECO:0007669"/>
    <property type="project" value="UniProtKB-SubCell"/>
</dbReference>
<dbReference type="KEGG" id="epa:110253937"/>
<dbReference type="PROSITE" id="PS50055">
    <property type="entry name" value="TYR_PHOSPHATASE_PTP"/>
    <property type="match status" value="1"/>
</dbReference>
<dbReference type="CDD" id="cd06792">
    <property type="entry name" value="PDZ2-PTPN13_FRMPD2-like"/>
    <property type="match status" value="1"/>
</dbReference>
<feature type="region of interest" description="Disordered" evidence="7">
    <location>
        <begin position="918"/>
        <end position="961"/>
    </location>
</feature>
<feature type="region of interest" description="Disordered" evidence="7">
    <location>
        <begin position="816"/>
        <end position="840"/>
    </location>
</feature>
<feature type="compositionally biased region" description="Acidic residues" evidence="7">
    <location>
        <begin position="821"/>
        <end position="840"/>
    </location>
</feature>
<feature type="domain" description="PDZ" evidence="10">
    <location>
        <begin position="1065"/>
        <end position="1146"/>
    </location>
</feature>
<comment type="catalytic activity">
    <reaction evidence="6">
        <text>O-phospho-L-tyrosyl-[protein] + H2O = L-tyrosyl-[protein] + phosphate</text>
        <dbReference type="Rhea" id="RHEA:10684"/>
        <dbReference type="Rhea" id="RHEA-COMP:10136"/>
        <dbReference type="Rhea" id="RHEA-COMP:20101"/>
        <dbReference type="ChEBI" id="CHEBI:15377"/>
        <dbReference type="ChEBI" id="CHEBI:43474"/>
        <dbReference type="ChEBI" id="CHEBI:46858"/>
        <dbReference type="ChEBI" id="CHEBI:61978"/>
        <dbReference type="EC" id="3.1.3.48"/>
    </reaction>
</comment>
<keyword evidence="3" id="KW-0378">Hydrolase</keyword>
<dbReference type="SUPFAM" id="SSF52799">
    <property type="entry name" value="(Phosphotyrosine protein) phosphatases II"/>
    <property type="match status" value="1"/>
</dbReference>
<feature type="region of interest" description="Disordered" evidence="7">
    <location>
        <begin position="550"/>
        <end position="585"/>
    </location>
</feature>
<feature type="compositionally biased region" description="Basic and acidic residues" evidence="7">
    <location>
        <begin position="936"/>
        <end position="952"/>
    </location>
</feature>
<dbReference type="InterPro" id="IPR003595">
    <property type="entry name" value="Tyr_Pase_cat"/>
</dbReference>
<dbReference type="PROSITE" id="PS50056">
    <property type="entry name" value="TYR_PHOSPHATASE_2"/>
    <property type="match status" value="1"/>
</dbReference>
<feature type="domain" description="PDZ" evidence="10">
    <location>
        <begin position="971"/>
        <end position="1053"/>
    </location>
</feature>
<evidence type="ECO:0000259" key="8">
    <source>
        <dbReference type="PROSITE" id="PS50055"/>
    </source>
</evidence>
<feature type="domain" description="Tyrosine specific protein phosphatases" evidence="9">
    <location>
        <begin position="1762"/>
        <end position="1832"/>
    </location>
</feature>
<feature type="region of interest" description="Disordered" evidence="7">
    <location>
        <begin position="290"/>
        <end position="311"/>
    </location>
</feature>
<dbReference type="Pfam" id="PF00102">
    <property type="entry name" value="Y_phosphatase"/>
    <property type="match status" value="1"/>
</dbReference>
<keyword evidence="5" id="KW-0539">Nucleus</keyword>
<keyword evidence="4" id="KW-0904">Protein phosphatase</keyword>
<dbReference type="SMART" id="SM00404">
    <property type="entry name" value="PTPc_motif"/>
    <property type="match status" value="1"/>
</dbReference>
<feature type="region of interest" description="Disordered" evidence="7">
    <location>
        <begin position="18"/>
        <end position="50"/>
    </location>
</feature>
<evidence type="ECO:0000256" key="4">
    <source>
        <dbReference type="ARBA" id="ARBA00022912"/>
    </source>
</evidence>
<feature type="compositionally biased region" description="Basic and acidic residues" evidence="7">
    <location>
        <begin position="1278"/>
        <end position="1287"/>
    </location>
</feature>
<feature type="compositionally biased region" description="Polar residues" evidence="7">
    <location>
        <begin position="298"/>
        <end position="310"/>
    </location>
</feature>
<feature type="compositionally biased region" description="Basic and acidic residues" evidence="7">
    <location>
        <begin position="1507"/>
        <end position="1517"/>
    </location>
</feature>
<feature type="compositionally biased region" description="Polar residues" evidence="7">
    <location>
        <begin position="1416"/>
        <end position="1431"/>
    </location>
</feature>
<dbReference type="InterPro" id="IPR000242">
    <property type="entry name" value="PTP_cat"/>
</dbReference>
<dbReference type="PANTHER" id="PTHR46900:SF2">
    <property type="entry name" value="TYROSINE-PROTEIN PHOSPHATASE NON-RECEPTOR TYPE 13"/>
    <property type="match status" value="1"/>
</dbReference>
<dbReference type="SMART" id="SM00228">
    <property type="entry name" value="PDZ"/>
    <property type="match status" value="6"/>
</dbReference>
<dbReference type="OMA" id="DIDIRQM"/>
<evidence type="ECO:0000256" key="2">
    <source>
        <dbReference type="ARBA" id="ARBA00013064"/>
    </source>
</evidence>
<feature type="compositionally biased region" description="Polar residues" evidence="7">
    <location>
        <begin position="1288"/>
        <end position="1304"/>
    </location>
</feature>
<dbReference type="Pfam" id="PF00595">
    <property type="entry name" value="PDZ"/>
    <property type="match status" value="6"/>
</dbReference>
<dbReference type="Gene3D" id="3.90.190.10">
    <property type="entry name" value="Protein tyrosine phosphatase superfamily"/>
    <property type="match status" value="1"/>
</dbReference>
<dbReference type="InterPro" id="IPR036034">
    <property type="entry name" value="PDZ_sf"/>
</dbReference>
<dbReference type="InterPro" id="IPR052074">
    <property type="entry name" value="NonRcpt_TyrProt_Phosphatase"/>
</dbReference>
<feature type="region of interest" description="Disordered" evidence="7">
    <location>
        <begin position="1278"/>
        <end position="1310"/>
    </location>
</feature>
<dbReference type="PROSITE" id="PS50106">
    <property type="entry name" value="PDZ"/>
    <property type="match status" value="6"/>
</dbReference>
<feature type="compositionally biased region" description="Basic and acidic residues" evidence="7">
    <location>
        <begin position="656"/>
        <end position="665"/>
    </location>
</feature>
<dbReference type="FunFam" id="3.90.190.10:FF:000102">
    <property type="entry name" value="Receptor-type tyrosine-protein phosphatase"/>
    <property type="match status" value="1"/>
</dbReference>
<protein>
    <recommendedName>
        <fullName evidence="2">protein-tyrosine-phosphatase</fullName>
        <ecNumber evidence="2">3.1.3.48</ecNumber>
    </recommendedName>
</protein>
<evidence type="ECO:0000256" key="7">
    <source>
        <dbReference type="SAM" id="MobiDB-lite"/>
    </source>
</evidence>
<feature type="domain" description="PDZ" evidence="10">
    <location>
        <begin position="323"/>
        <end position="408"/>
    </location>
</feature>
<sequence length="1847" mass="202941">MKNCSCLQFFRKPKKFNYSTLNDPRKQEPNQQDDAKERLLPPQDLEVSKPRDVLASPEREIRVIKLRKEPFKGLGITVLGGENSRRLDLGIYVKAITEGGAAAKDGRLKAGDRILAVNGNSLEQVTHEKAVSLLKTTSSTVELVVSQSPHNVSALDLSNIPGASSTNEEPQTLEVKPLITPPQHGKRYHVESPWSSNTQSPTESPASTFNFPSEDEPVTMISKSISSLAANPPSYEDIESPTAKRKVDKLEVEESVPEPVTMTTAHALNSAPNDITARTKFTPPLAKTRLDSLDSHQSEMSSESYTAGSERSTDLDISDKSFIVELEKVDGSLGLSVTGGINTTVKHGAIYVKSLILNGPADRNGRVRVGDRILEVNGISLKSVTHKQAVEIIKRTPQHCKILIDRSIHVNVPTSIKKTRNPTPDEPFVVELRKGIGGLGLSLVGGRDADPQHGGLLRIKKMFPGQPAALSNQLQLGDIVLEVNGNSLENASHQDAINMIRHEPSIVRLLVKRSPSSIPAVLLSRASSDASDIDPVQLLNDIQSKLRTDAVKSPPQGLQTNVISESRPTSKSINENIISDELPSREGLPDRTEVWVKQESSSFIPRGFENDKPLTHQLSDPLARLPRHIEHEPITTSNSLPGKFALKSRYFDKVPEEKTVEKKESVSSVTSDLEKRNSGKIVSESDLPSLVKNLKSQDSLHRTMSPQAPLAEYEESDIDEGIMISVDDGTIMNISDDTDHDDDIEKTLINTDLELSYDKDDSTNIDKTDLHFSDSEKETITTYDNTTDVMLTAADHIHTISNDRNDDTLESVPPVTVNLTDNDDNGSIDDNSNSDEDSDEDIDSVLELLDAAHRDSKDETANLLEKRQDDKIILDIQEPEQAPLNHAAIMEKKNVYSTESEPELKLTETSFSETYEDIPDKSFSVVNGEVSDSDEESHHSDVNQDNRDETINHDSNQTDKPILTPKEELLTVELEKQDSGGLGFTLAGGADTMGGCFVRDIIGDPAKADGRLQKGDQILQVDDIDIRQMKHMAAVNVLRATKKNVKLIVLRRPTLVVNDGRSLETVNLTRTSRGRIGLLLTEGEEGIILVDDVVPGEPAAVEGNLKHGDRIVEIAGRKVDGIGFLAARQYLDASRPVVQLLVERRNQAAFSKYSMGGTSLEQSFSLSEDLTANLSQSDEDNSDQESDIVQETGEVIKVELEKGPRGFGFSLAPPSSESQTQGIFIKTISPGSVAEKDGRLQVGDQLLTVNEEDVRGLSHARVIGMLRKVTTTVTLEIRRPGDSERPSKQTTSTASLKNVRSSPPLNGVDLDITLEDKKTLTGSSEVKDEDDIVDLLSAISSTTESTPTSRSPTKPKLNKRDTDSVLSSLLNSIGSPAFSSNTNSLNETDTNESDSDVGSPLVDTGSPIPALDNRTSKSIKSDTLQRFSSGSLEGRGLSDSSTDRIKTDSEESSDSDYDDVDVFDMLHDNSERTKQEDSSIGNYIDLPPPLPTTPIPSDDEELPPLPPRKESLNRSSDDGWSSESDLSYQPKVNGFVSLHSSSSEGEMIANPNKPLVDVISGGRYTGHKLKMLIGALQTKLNSNGPSDEFKALREIKPTDNCDAAKHPDNKEKNRYRNVLPFNSTRVRLSGDDSEDYINASHIRVPVGQDTYHYIATQGPLPNTIKDFWQMVWEQGVEVIAMVTLEKEGGKIKCSKYWPTTPDVPLNLPKFQVSLVEEKTSQSFIERTLSLKHRQTGESIEVTHLNFTTWPDHGVPKCSVEMVQFVTYMRNLTSSQAPILVHCSAGIGRTGALITVDVSLGLIKRDQMFDVDKIIRILREQRQGMIQTKDQYIFCYTACLEVLRSLNG</sequence>
<evidence type="ECO:0000259" key="9">
    <source>
        <dbReference type="PROSITE" id="PS50056"/>
    </source>
</evidence>
<evidence type="ECO:0000256" key="5">
    <source>
        <dbReference type="ARBA" id="ARBA00023242"/>
    </source>
</evidence>
<name>A0A913Y9X2_EXADI</name>
<evidence type="ECO:0000313" key="11">
    <source>
        <dbReference type="EnsemblMetazoa" id="XP_020916550.2"/>
    </source>
</evidence>
<keyword evidence="12" id="KW-1185">Reference proteome</keyword>
<dbReference type="PROSITE" id="PS00383">
    <property type="entry name" value="TYR_PHOSPHATASE_1"/>
    <property type="match status" value="1"/>
</dbReference>
<dbReference type="SUPFAM" id="SSF50156">
    <property type="entry name" value="PDZ domain-like"/>
    <property type="match status" value="6"/>
</dbReference>
<dbReference type="EC" id="3.1.3.48" evidence="2"/>
<dbReference type="EnsemblMetazoa" id="XM_021060891.2">
    <property type="protein sequence ID" value="XP_020916550.2"/>
    <property type="gene ID" value="LOC110253937"/>
</dbReference>
<dbReference type="InterPro" id="IPR000387">
    <property type="entry name" value="Tyr_Pase_dom"/>
</dbReference>
<feature type="region of interest" description="Disordered" evidence="7">
    <location>
        <begin position="1338"/>
        <end position="1361"/>
    </location>
</feature>
<accession>A0A913Y9X2</accession>
<evidence type="ECO:0000256" key="6">
    <source>
        <dbReference type="ARBA" id="ARBA00051722"/>
    </source>
</evidence>
<feature type="domain" description="Tyrosine-protein phosphatase" evidence="8">
    <location>
        <begin position="1585"/>
        <end position="1841"/>
    </location>
</feature>
<dbReference type="PRINTS" id="PR00700">
    <property type="entry name" value="PRTYPHPHTASE"/>
</dbReference>
<dbReference type="GeneID" id="110253937"/>
<feature type="compositionally biased region" description="Basic and acidic residues" evidence="7">
    <location>
        <begin position="1464"/>
        <end position="1477"/>
    </location>
</feature>
<dbReference type="GO" id="GO:0004725">
    <property type="term" value="F:protein tyrosine phosphatase activity"/>
    <property type="evidence" value="ECO:0007669"/>
    <property type="project" value="UniProtKB-EC"/>
</dbReference>
<proteinExistence type="predicted"/>
<dbReference type="InterPro" id="IPR016130">
    <property type="entry name" value="Tyr_Pase_AS"/>
</dbReference>
<dbReference type="PANTHER" id="PTHR46900">
    <property type="entry name" value="TYROSINE-PROTEIN PHOSPHATASE NON-RECEPTOR TYPE 13"/>
    <property type="match status" value="1"/>
</dbReference>
<dbReference type="SMART" id="SM00194">
    <property type="entry name" value="PTPc"/>
    <property type="match status" value="1"/>
</dbReference>
<feature type="compositionally biased region" description="Basic and acidic residues" evidence="7">
    <location>
        <begin position="23"/>
        <end position="39"/>
    </location>
</feature>
<feature type="region of interest" description="Disordered" evidence="7">
    <location>
        <begin position="656"/>
        <end position="681"/>
    </location>
</feature>
<organism evidence="11 12">
    <name type="scientific">Exaiptasia diaphana</name>
    <name type="common">Tropical sea anemone</name>
    <name type="synonym">Aiptasia pulchella</name>
    <dbReference type="NCBI Taxonomy" id="2652724"/>
    <lineage>
        <taxon>Eukaryota</taxon>
        <taxon>Metazoa</taxon>
        <taxon>Cnidaria</taxon>
        <taxon>Anthozoa</taxon>
        <taxon>Hexacorallia</taxon>
        <taxon>Actiniaria</taxon>
        <taxon>Aiptasiidae</taxon>
        <taxon>Exaiptasia</taxon>
    </lineage>
</organism>
<feature type="compositionally biased region" description="Polar residues" evidence="7">
    <location>
        <begin position="1373"/>
        <end position="1388"/>
    </location>
</feature>
<feature type="compositionally biased region" description="Polar residues" evidence="7">
    <location>
        <begin position="193"/>
        <end position="210"/>
    </location>
</feature>
<comment type="subcellular location">
    <subcellularLocation>
        <location evidence="1">Nucleus</location>
    </subcellularLocation>
</comment>
<dbReference type="Gene3D" id="2.30.42.10">
    <property type="match status" value="6"/>
</dbReference>
<feature type="compositionally biased region" description="Acidic residues" evidence="7">
    <location>
        <begin position="1450"/>
        <end position="1462"/>
    </location>
</feature>
<feature type="region of interest" description="Disordered" evidence="7">
    <location>
        <begin position="179"/>
        <end position="210"/>
    </location>
</feature>
<dbReference type="OrthoDB" id="165498at2759"/>
<feature type="compositionally biased region" description="Low complexity" evidence="7">
    <location>
        <begin position="1340"/>
        <end position="1352"/>
    </location>
</feature>
<dbReference type="RefSeq" id="XP_020916550.2">
    <property type="nucleotide sequence ID" value="XM_021060891.2"/>
</dbReference>
<feature type="region of interest" description="Disordered" evidence="7">
    <location>
        <begin position="1373"/>
        <end position="1526"/>
    </location>
</feature>
<dbReference type="Proteomes" id="UP000887567">
    <property type="component" value="Unplaced"/>
</dbReference>
<evidence type="ECO:0000259" key="10">
    <source>
        <dbReference type="PROSITE" id="PS50106"/>
    </source>
</evidence>
<feature type="domain" description="PDZ" evidence="10">
    <location>
        <begin position="1197"/>
        <end position="1281"/>
    </location>
</feature>